<proteinExistence type="predicted"/>
<dbReference type="EMBL" id="JAAOIW010000036">
    <property type="protein sequence ID" value="NHN35447.1"/>
    <property type="molecule type" value="Genomic_DNA"/>
</dbReference>
<name>A0ABX0JGY9_9BACL</name>
<accession>A0ABX0JGY9</accession>
<dbReference type="Proteomes" id="UP001165962">
    <property type="component" value="Unassembled WGS sequence"/>
</dbReference>
<dbReference type="RefSeq" id="WP_166158310.1">
    <property type="nucleotide sequence ID" value="NZ_JAAOIW010000036.1"/>
</dbReference>
<protein>
    <submittedName>
        <fullName evidence="1">Uncharacterized protein</fullName>
    </submittedName>
</protein>
<organism evidence="1 2">
    <name type="scientific">Paenibacillus agricola</name>
    <dbReference type="NCBI Taxonomy" id="2716264"/>
    <lineage>
        <taxon>Bacteria</taxon>
        <taxon>Bacillati</taxon>
        <taxon>Bacillota</taxon>
        <taxon>Bacilli</taxon>
        <taxon>Bacillales</taxon>
        <taxon>Paenibacillaceae</taxon>
        <taxon>Paenibacillus</taxon>
    </lineage>
</organism>
<sequence length="480" mass="54073">MHLSVRKYVIGLTTLLLLMLITLPVQVAASTAIRASIPKFPLSLNGTSLDQSYSQYPFLFYNDITYMPMTWNNLQALNIEYEWSDERGLTIWPNRNYPPPIHTSPVDQDLSKERNKSSYTSHLADFPIQISGTEIDNSMEPYPFLTFRDITYVPLTWRVAHEMLQLDLGWNEQDGLGIIGGQNVIQEIIGDDDEALYFYSLLGADPAKAMVKIDKSTHKAELQNRKELDAFTSSLTPSAHPMGGKPVQLTRRDRDLYYGDLKVYTLTDSDVWESNDWGPPVHTYTQFEAANQAVILSINLRIPIAVIGPNYGTTYTFLIRDSKVTQLTDFNQKLDRVIPNPDGSTWIASAMLPSRNGMIGGSARLALLDRDGAIHYVNKQLGELDVLALGLINPSLANPSAEDGSLYVVLNGRNLDDYAPNELSGFYVINTKLETIRVSRLAEGTYYMDKARKVFIQRANNTIIDQATDEVWHWYDADLS</sequence>
<keyword evidence="2" id="KW-1185">Reference proteome</keyword>
<reference evidence="1" key="1">
    <citation type="submission" date="2020-03" db="EMBL/GenBank/DDBJ databases">
        <title>Draft sequencing of Paenibacilllus sp. S3N08.</title>
        <authorList>
            <person name="Kim D.-U."/>
        </authorList>
    </citation>
    <scope>NUCLEOTIDE SEQUENCE</scope>
    <source>
        <strain evidence="1">S3N08</strain>
    </source>
</reference>
<gene>
    <name evidence="1" type="ORF">G9U52_37770</name>
</gene>
<comment type="caution">
    <text evidence="1">The sequence shown here is derived from an EMBL/GenBank/DDBJ whole genome shotgun (WGS) entry which is preliminary data.</text>
</comment>
<evidence type="ECO:0000313" key="2">
    <source>
        <dbReference type="Proteomes" id="UP001165962"/>
    </source>
</evidence>
<evidence type="ECO:0000313" key="1">
    <source>
        <dbReference type="EMBL" id="NHN35447.1"/>
    </source>
</evidence>